<evidence type="ECO:0000313" key="4">
    <source>
        <dbReference type="Proteomes" id="UP000267798"/>
    </source>
</evidence>
<dbReference type="OrthoDB" id="3231754at2"/>
<keyword evidence="4" id="KW-1185">Reference proteome</keyword>
<dbReference type="Proteomes" id="UP000267798">
    <property type="component" value="Unassembled WGS sequence"/>
</dbReference>
<evidence type="ECO:0000259" key="2">
    <source>
        <dbReference type="Pfam" id="PF14436"/>
    </source>
</evidence>
<dbReference type="Pfam" id="PF14436">
    <property type="entry name" value="EndoU_bacteria"/>
    <property type="match status" value="1"/>
</dbReference>
<name>A0A3A6Q7R2_9BACL</name>
<sequence>MDHANIGDFTKNPKTGEISKMSGGGHGQDNINFLEKNGIEYNIEKTYSNGVRVGNVPEHKSKGKRTGTGQAWFPENWTKEEIGRAGDYVANMSAHKDIADGITIFGEYNGVRVGVIKTNGEIGTIFPDNMIQP</sequence>
<comment type="caution">
    <text evidence="3">The sequence shown here is derived from an EMBL/GenBank/DDBJ whole genome shotgun (WGS) entry which is preliminary data.</text>
</comment>
<evidence type="ECO:0000313" key="3">
    <source>
        <dbReference type="EMBL" id="RJX41884.1"/>
    </source>
</evidence>
<dbReference type="AlphaFoldDB" id="A0A3A6Q7R2"/>
<evidence type="ECO:0000256" key="1">
    <source>
        <dbReference type="SAM" id="MobiDB-lite"/>
    </source>
</evidence>
<dbReference type="GO" id="GO:0004519">
    <property type="term" value="F:endonuclease activity"/>
    <property type="evidence" value="ECO:0007669"/>
    <property type="project" value="InterPro"/>
</dbReference>
<dbReference type="EMBL" id="QXQB01000001">
    <property type="protein sequence ID" value="RJX41884.1"/>
    <property type="molecule type" value="Genomic_DNA"/>
</dbReference>
<feature type="domain" description="Bacterial EndoU nuclease" evidence="2">
    <location>
        <begin position="15"/>
        <end position="129"/>
    </location>
</feature>
<accession>A0A3A6Q7R2</accession>
<feature type="region of interest" description="Disordered" evidence="1">
    <location>
        <begin position="1"/>
        <end position="29"/>
    </location>
</feature>
<protein>
    <submittedName>
        <fullName evidence="3">Cytosolic protein</fullName>
    </submittedName>
</protein>
<reference evidence="3 4" key="1">
    <citation type="submission" date="2018-09" db="EMBL/GenBank/DDBJ databases">
        <title>Paenibacillus aracenensis nov. sp. isolated from a cave in southern Spain.</title>
        <authorList>
            <person name="Jurado V."/>
            <person name="Gutierrez-Patricio S."/>
            <person name="Gonzalez-Pimentel J.L."/>
            <person name="Miller A.Z."/>
            <person name="Laiz L."/>
            <person name="Saiz-Jimenez C."/>
        </authorList>
    </citation>
    <scope>NUCLEOTIDE SEQUENCE [LARGE SCALE GENOMIC DNA]</scope>
    <source>
        <strain evidence="3 4">JCM 19203</strain>
    </source>
</reference>
<proteinExistence type="predicted"/>
<organism evidence="3 4">
    <name type="scientific">Paenibacillus pinisoli</name>
    <dbReference type="NCBI Taxonomy" id="1276110"/>
    <lineage>
        <taxon>Bacteria</taxon>
        <taxon>Bacillati</taxon>
        <taxon>Bacillota</taxon>
        <taxon>Bacilli</taxon>
        <taxon>Bacillales</taxon>
        <taxon>Paenibacillaceae</taxon>
        <taxon>Paenibacillus</taxon>
    </lineage>
</organism>
<gene>
    <name evidence="3" type="ORF">D3P09_06915</name>
</gene>
<dbReference type="InterPro" id="IPR029501">
    <property type="entry name" value="EndoU_bac"/>
</dbReference>